<dbReference type="NCBIfam" id="TIGR03284">
    <property type="entry name" value="thym_sym"/>
    <property type="match status" value="1"/>
</dbReference>
<evidence type="ECO:0000259" key="17">
    <source>
        <dbReference type="PROSITE" id="PS51330"/>
    </source>
</evidence>
<evidence type="ECO:0000256" key="11">
    <source>
        <dbReference type="ARBA" id="ARBA00024992"/>
    </source>
</evidence>
<dbReference type="AlphaFoldDB" id="A0AAV1EAR0"/>
<dbReference type="InterPro" id="IPR012262">
    <property type="entry name" value="DHFR-TS"/>
</dbReference>
<keyword evidence="4 14" id="KW-0554">One-carbon metabolism</keyword>
<dbReference type="InterPro" id="IPR017925">
    <property type="entry name" value="DHFR_CS"/>
</dbReference>
<evidence type="ECO:0000313" key="18">
    <source>
        <dbReference type="EMBL" id="CAI9116799.1"/>
    </source>
</evidence>
<dbReference type="InterPro" id="IPR023451">
    <property type="entry name" value="Thymidate_synth/dCMP_Mease_dom"/>
</dbReference>
<evidence type="ECO:0000256" key="2">
    <source>
        <dbReference type="ARBA" id="ARBA00006900"/>
    </source>
</evidence>
<sequence>MSGGDPIGVSGCDAPAKPPSLRSYQVVVAATRDLGIGKDGELPWRLPSDLKFFKEITTATSDAAKKNAVVMGRKTWESIPPKFRPLPGRLNIVLTRSGKFVPADNENVISCGSISSALELLAASPFCSSIERVFIIGGGEIFKEVFNAPECEAIHMTEIEASITCDTFVPPVDVSIFRPWYSSLPMVENNVGFRFVTYVRTVMSVPETVDSHQLVHSNGRSVPRRPNISNFSFLPKVIFEKHDEFKYLRLVQDIIVNGNDKDDRTGTGTLSKFGCEMRFDLRRSFPLITTKRVFWRGVVEELLWFISGSTNANVLKEKGIHIWDGNASRDYLDSIGLVDREEGDLGPIYGFQWRHFGARYTNMHADYSGQGFDQLLDVINRIKNNPNDRRIILSAWNPSDLKLMALPPCHMFAQFYVSNGELSCQMYQRSADMGLGVPFNIASYALLTSMIAHVCELVPGDFVHVIGDAHVYKNHVIPLQEQLQKIPRPFPRLKINPQKKDIDSFVATDFELIGYEPHQKIEMKIAV</sequence>
<dbReference type="HAMAP" id="MF_00008">
    <property type="entry name" value="Thymidy_synth_bact"/>
    <property type="match status" value="1"/>
</dbReference>
<dbReference type="Gene3D" id="3.30.572.10">
    <property type="entry name" value="Thymidylate synthase/dCMP hydroxymethylase domain"/>
    <property type="match status" value="1"/>
</dbReference>
<feature type="domain" description="DHFR" evidence="17">
    <location>
        <begin position="23"/>
        <end position="200"/>
    </location>
</feature>
<dbReference type="Pfam" id="PF00303">
    <property type="entry name" value="Thymidylat_synt"/>
    <property type="match status" value="1"/>
</dbReference>
<dbReference type="GO" id="GO:0046654">
    <property type="term" value="P:tetrahydrofolate biosynthetic process"/>
    <property type="evidence" value="ECO:0007669"/>
    <property type="project" value="InterPro"/>
</dbReference>
<feature type="active site" evidence="15 16">
    <location>
        <position position="409"/>
    </location>
</feature>
<evidence type="ECO:0000256" key="1">
    <source>
        <dbReference type="ARBA" id="ARBA00004903"/>
    </source>
</evidence>
<dbReference type="GO" id="GO:0006231">
    <property type="term" value="P:dTMP biosynthetic process"/>
    <property type="evidence" value="ECO:0007669"/>
    <property type="project" value="InterPro"/>
</dbReference>
<dbReference type="InterPro" id="IPR036926">
    <property type="entry name" value="Thymidate_synth/dCMP_Mease_sf"/>
</dbReference>
<keyword evidence="19" id="KW-1185">Reference proteome</keyword>
<evidence type="ECO:0000256" key="3">
    <source>
        <dbReference type="ARBA" id="ARBA00010176"/>
    </source>
</evidence>
<dbReference type="FunFam" id="3.30.572.10:FF:000002">
    <property type="entry name" value="Possible thymidylate synthase"/>
    <property type="match status" value="1"/>
</dbReference>
<dbReference type="InterPro" id="IPR045097">
    <property type="entry name" value="Thymidate_synth/dCMP_Mease"/>
</dbReference>
<dbReference type="Pfam" id="PF00186">
    <property type="entry name" value="DHFR_1"/>
    <property type="match status" value="1"/>
</dbReference>
<keyword evidence="9 14" id="KW-0560">Oxidoreductase</keyword>
<comment type="similarity">
    <text evidence="3 14">In the N-terminal section; belongs to the dihydrofolate reductase family.</text>
</comment>
<dbReference type="Gene3D" id="3.40.430.10">
    <property type="entry name" value="Dihydrofolate Reductase, subunit A"/>
    <property type="match status" value="1"/>
</dbReference>
<evidence type="ECO:0000256" key="5">
    <source>
        <dbReference type="ARBA" id="ARBA00022603"/>
    </source>
</evidence>
<comment type="pathway">
    <text evidence="1 14">Cofactor biosynthesis; tetrahydrofolate biosynthesis; 5,6,7,8-tetrahydrofolate from 7,8-dihydrofolate: step 1/1.</text>
</comment>
<comment type="similarity">
    <text evidence="2 14">In the C-terminal section; belongs to the thymidylate synthase family.</text>
</comment>
<keyword evidence="6 14" id="KW-0808">Transferase</keyword>
<comment type="catalytic activity">
    <reaction evidence="13">
        <text>(6S)-5,6,7,8-tetrahydrofolate + NADP(+) = 7,8-dihydrofolate + NADPH + H(+)</text>
        <dbReference type="Rhea" id="RHEA:15009"/>
        <dbReference type="ChEBI" id="CHEBI:15378"/>
        <dbReference type="ChEBI" id="CHEBI:57451"/>
        <dbReference type="ChEBI" id="CHEBI:57453"/>
        <dbReference type="ChEBI" id="CHEBI:57783"/>
        <dbReference type="ChEBI" id="CHEBI:58349"/>
        <dbReference type="EC" id="1.5.1.3"/>
    </reaction>
</comment>
<accession>A0AAV1EAR0</accession>
<dbReference type="PROSITE" id="PS51330">
    <property type="entry name" value="DHFR_2"/>
    <property type="match status" value="1"/>
</dbReference>
<evidence type="ECO:0000256" key="10">
    <source>
        <dbReference type="ARBA" id="ARBA00023268"/>
    </source>
</evidence>
<evidence type="ECO:0000256" key="4">
    <source>
        <dbReference type="ARBA" id="ARBA00022563"/>
    </source>
</evidence>
<evidence type="ECO:0000256" key="15">
    <source>
        <dbReference type="PIRSR" id="PIRSR000389-1"/>
    </source>
</evidence>
<evidence type="ECO:0000256" key="6">
    <source>
        <dbReference type="ARBA" id="ARBA00022679"/>
    </source>
</evidence>
<gene>
    <name evidence="18" type="ORF">OLC1_LOCUS22993</name>
</gene>
<reference evidence="18" key="1">
    <citation type="submission" date="2023-03" db="EMBL/GenBank/DDBJ databases">
        <authorList>
            <person name="Julca I."/>
        </authorList>
    </citation>
    <scope>NUCLEOTIDE SEQUENCE</scope>
</reference>
<organism evidence="18 19">
    <name type="scientific">Oldenlandia corymbosa var. corymbosa</name>
    <dbReference type="NCBI Taxonomy" id="529605"/>
    <lineage>
        <taxon>Eukaryota</taxon>
        <taxon>Viridiplantae</taxon>
        <taxon>Streptophyta</taxon>
        <taxon>Embryophyta</taxon>
        <taxon>Tracheophyta</taxon>
        <taxon>Spermatophyta</taxon>
        <taxon>Magnoliopsida</taxon>
        <taxon>eudicotyledons</taxon>
        <taxon>Gunneridae</taxon>
        <taxon>Pentapetalae</taxon>
        <taxon>asterids</taxon>
        <taxon>lamiids</taxon>
        <taxon>Gentianales</taxon>
        <taxon>Rubiaceae</taxon>
        <taxon>Rubioideae</taxon>
        <taxon>Spermacoceae</taxon>
        <taxon>Hedyotis-Oldenlandia complex</taxon>
        <taxon>Oldenlandia</taxon>
    </lineage>
</organism>
<protein>
    <recommendedName>
        <fullName evidence="14">Bifunctional dihydrofolate reductase-thymidylate synthase</fullName>
    </recommendedName>
</protein>
<evidence type="ECO:0000256" key="14">
    <source>
        <dbReference type="PIRNR" id="PIRNR000389"/>
    </source>
</evidence>
<dbReference type="CDD" id="cd00209">
    <property type="entry name" value="DHFR"/>
    <property type="match status" value="1"/>
</dbReference>
<proteinExistence type="inferred from homology"/>
<dbReference type="Proteomes" id="UP001161247">
    <property type="component" value="Chromosome 8"/>
</dbReference>
<dbReference type="InterPro" id="IPR001796">
    <property type="entry name" value="DHFR_dom"/>
</dbReference>
<dbReference type="CDD" id="cd00351">
    <property type="entry name" value="TS_Pyrimidine_HMase"/>
    <property type="match status" value="1"/>
</dbReference>
<dbReference type="GO" id="GO:0004146">
    <property type="term" value="F:dihydrofolate reductase activity"/>
    <property type="evidence" value="ECO:0007669"/>
    <property type="project" value="UniProtKB-EC"/>
</dbReference>
<evidence type="ECO:0000256" key="9">
    <source>
        <dbReference type="ARBA" id="ARBA00023002"/>
    </source>
</evidence>
<keyword evidence="7 14" id="KW-0545">Nucleotide biosynthesis</keyword>
<dbReference type="EMBL" id="OX459125">
    <property type="protein sequence ID" value="CAI9116799.1"/>
    <property type="molecule type" value="Genomic_DNA"/>
</dbReference>
<evidence type="ECO:0000256" key="7">
    <source>
        <dbReference type="ARBA" id="ARBA00022727"/>
    </source>
</evidence>
<dbReference type="InterPro" id="IPR020940">
    <property type="entry name" value="Thymidylate_synthase_AS"/>
</dbReference>
<evidence type="ECO:0000256" key="13">
    <source>
        <dbReference type="ARBA" id="ARBA00048873"/>
    </source>
</evidence>
<comment type="catalytic activity">
    <reaction evidence="12">
        <text>dUMP + (6R)-5,10-methylene-5,6,7,8-tetrahydrofolate = 7,8-dihydrofolate + dTMP</text>
        <dbReference type="Rhea" id="RHEA:12104"/>
        <dbReference type="ChEBI" id="CHEBI:15636"/>
        <dbReference type="ChEBI" id="CHEBI:57451"/>
        <dbReference type="ChEBI" id="CHEBI:63528"/>
        <dbReference type="ChEBI" id="CHEBI:246422"/>
        <dbReference type="EC" id="2.1.1.45"/>
    </reaction>
</comment>
<dbReference type="SUPFAM" id="SSF53597">
    <property type="entry name" value="Dihydrofolate reductase-like"/>
    <property type="match status" value="1"/>
</dbReference>
<evidence type="ECO:0000313" key="19">
    <source>
        <dbReference type="Proteomes" id="UP001161247"/>
    </source>
</evidence>
<dbReference type="PROSITE" id="PS00075">
    <property type="entry name" value="DHFR_1"/>
    <property type="match status" value="1"/>
</dbReference>
<dbReference type="InterPro" id="IPR024072">
    <property type="entry name" value="DHFR-like_dom_sf"/>
</dbReference>
<evidence type="ECO:0000256" key="12">
    <source>
        <dbReference type="ARBA" id="ARBA00047344"/>
    </source>
</evidence>
<dbReference type="GO" id="GO:0004799">
    <property type="term" value="F:thymidylate synthase activity"/>
    <property type="evidence" value="ECO:0007669"/>
    <property type="project" value="UniProtKB-EC"/>
</dbReference>
<dbReference type="GO" id="GO:0005739">
    <property type="term" value="C:mitochondrion"/>
    <property type="evidence" value="ECO:0007669"/>
    <property type="project" value="TreeGrafter"/>
</dbReference>
<dbReference type="GO" id="GO:0006730">
    <property type="term" value="P:one-carbon metabolic process"/>
    <property type="evidence" value="ECO:0007669"/>
    <property type="project" value="UniProtKB-KW"/>
</dbReference>
<evidence type="ECO:0000256" key="16">
    <source>
        <dbReference type="PROSITE-ProRule" id="PRU10016"/>
    </source>
</evidence>
<dbReference type="PIRSF" id="PIRSF000389">
    <property type="entry name" value="DHFR-TS"/>
    <property type="match status" value="1"/>
</dbReference>
<dbReference type="PROSITE" id="PS00091">
    <property type="entry name" value="THYMIDYLATE_SYNTHASE"/>
    <property type="match status" value="1"/>
</dbReference>
<keyword evidence="10" id="KW-0511">Multifunctional enzyme</keyword>
<dbReference type="SUPFAM" id="SSF55831">
    <property type="entry name" value="Thymidylate synthase/dCMP hydroxymethylase"/>
    <property type="match status" value="1"/>
</dbReference>
<dbReference type="PANTHER" id="PTHR11548">
    <property type="entry name" value="THYMIDYLATE SYNTHASE 1"/>
    <property type="match status" value="1"/>
</dbReference>
<dbReference type="PANTHER" id="PTHR11548:SF2">
    <property type="entry name" value="THYMIDYLATE SYNTHASE"/>
    <property type="match status" value="1"/>
</dbReference>
<comment type="function">
    <text evidence="11">Bifunctional enzyme. Involved in de novo dTMP biosynthesis. Key enzyme in folate metabolism. Can play two different roles depending on the source of dihydrofolate: de novo synthesis of tetrahydrofolate or recycling of the dihydrofolate released as one of the end products of the TS catalyzed reaction. Catalyzes an essential reaction for de novo glycine and purine synthesis, DNA precursor synthesis, and for the conversion of dUMP to dTMP.</text>
</comment>
<keyword evidence="5 14" id="KW-0489">Methyltransferase</keyword>
<dbReference type="PRINTS" id="PR00108">
    <property type="entry name" value="THYMDSNTHASE"/>
</dbReference>
<name>A0AAV1EAR0_OLDCO</name>
<dbReference type="NCBIfam" id="NF002497">
    <property type="entry name" value="PRK01827.1-3"/>
    <property type="match status" value="1"/>
</dbReference>
<dbReference type="InterPro" id="IPR000398">
    <property type="entry name" value="Thymidylate_synthase"/>
</dbReference>
<evidence type="ECO:0000256" key="8">
    <source>
        <dbReference type="ARBA" id="ARBA00022857"/>
    </source>
</evidence>
<dbReference type="GO" id="GO:0032259">
    <property type="term" value="P:methylation"/>
    <property type="evidence" value="ECO:0007669"/>
    <property type="project" value="UniProtKB-KW"/>
</dbReference>
<dbReference type="GO" id="GO:0005829">
    <property type="term" value="C:cytosol"/>
    <property type="evidence" value="ECO:0007669"/>
    <property type="project" value="TreeGrafter"/>
</dbReference>
<keyword evidence="8" id="KW-0521">NADP</keyword>